<evidence type="ECO:0000256" key="3">
    <source>
        <dbReference type="ARBA" id="ARBA00010231"/>
    </source>
</evidence>
<dbReference type="Pfam" id="PF02878">
    <property type="entry name" value="PGM_PMM_I"/>
    <property type="match status" value="1"/>
</dbReference>
<evidence type="ECO:0000256" key="9">
    <source>
        <dbReference type="ARBA" id="ARBA00023235"/>
    </source>
</evidence>
<keyword evidence="6" id="KW-0597">Phosphoprotein</keyword>
<dbReference type="Gene3D" id="3.40.120.10">
    <property type="entry name" value="Alpha-D-Glucose-1,6-Bisphosphate, subunit A, domain 3"/>
    <property type="match status" value="3"/>
</dbReference>
<dbReference type="InterPro" id="IPR016066">
    <property type="entry name" value="A-D-PHexomutase_CS"/>
</dbReference>
<keyword evidence="9" id="KW-0413">Isomerase</keyword>
<evidence type="ECO:0000256" key="1">
    <source>
        <dbReference type="ARBA" id="ARBA00000443"/>
    </source>
</evidence>
<dbReference type="InterPro" id="IPR016055">
    <property type="entry name" value="A-D-PHexomutase_a/b/a-I/II/III"/>
</dbReference>
<dbReference type="Pfam" id="PF00408">
    <property type="entry name" value="PGM_PMM_IV"/>
    <property type="match status" value="1"/>
</dbReference>
<dbReference type="PANTHER" id="PTHR45745:SF1">
    <property type="entry name" value="PHOSPHOGLUCOMUTASE 2B-RELATED"/>
    <property type="match status" value="1"/>
</dbReference>
<dbReference type="InterPro" id="IPR005844">
    <property type="entry name" value="A-D-PHexomutase_a/b/a-I"/>
</dbReference>
<evidence type="ECO:0000259" key="14">
    <source>
        <dbReference type="Pfam" id="PF02880"/>
    </source>
</evidence>
<sequence length="570" mass="62788">MQATFAEAKRKYELWLNHPAVDAETKRELRELEGRDDEIADRFFRDLEFGTGGLRGVIGAGTNRMNRYVVRRATQGLAAWLADQAAEGERSVVIAHDSRRMSREFAVEAACVLAANGIRAYLFDDLRPTPELSFAVRHLRASAGVVVTASHNPPEYNGYKVYGPDGGQLVPDPARRLTERIRSVDFFDGVRVVAPEEAERRGLLVRIGADVDEAYLRAVRSVSLNPDAAARLGDDFQVVYTPLHGTGRMPVCRALESIGVRRLSVVEAQAKPDPEFSTVKSPNPEEPEALSLAVEQARRLNADLVLGTDPDCDRVGAAVRASNGDYVLLTGNQAGALLAYYLLSQLRERGRLPADGAVIKTVVTGELGAEIAKSYGMTVFNTLTGFKYIGEKMTEFERTGAHTFVFGYEESYGYLAGDYARDKDGVVAAMLLAEAAAFYKLQGKTLLDVLRELGDRFGHYRERLESIAFKGIDGAERMAQVMDGWRRSPPAEVAGARVVRVMDFSQGIDGLPRENAIKFVLEDGSWFCVRPSGTEPKMKVYFGVKAATEPEAERRLSSLADDVMSRMRTV</sequence>
<comment type="caution">
    <text evidence="15">The sequence shown here is derived from an EMBL/GenBank/DDBJ whole genome shotgun (WGS) entry which is preliminary data.</text>
</comment>
<evidence type="ECO:0000256" key="4">
    <source>
        <dbReference type="ARBA" id="ARBA00012728"/>
    </source>
</evidence>
<feature type="domain" description="Alpha-D-phosphohexomutase alpha/beta/alpha" evidence="14">
    <location>
        <begin position="331"/>
        <end position="453"/>
    </location>
</feature>
<reference evidence="15 16" key="1">
    <citation type="submission" date="2016-12" db="EMBL/GenBank/DDBJ databases">
        <title>Candidatus Reconcilibacillus cellulovorans genome.</title>
        <authorList>
            <person name="Kolinko S."/>
            <person name="Wu Y.-W."/>
            <person name="Tachea F."/>
            <person name="Denzel E."/>
            <person name="Hiras J."/>
            <person name="Baecker N."/>
            <person name="Chan L.J."/>
            <person name="Eichorst S.A."/>
            <person name="Frey D."/>
            <person name="Adams P.D."/>
            <person name="Pray T."/>
            <person name="Tanjore D."/>
            <person name="Petzold C.J."/>
            <person name="Gladden J.M."/>
            <person name="Simmons B.A."/>
            <person name="Singer S.W."/>
        </authorList>
    </citation>
    <scope>NUCLEOTIDE SEQUENCE [LARGE SCALE GENOMIC DNA]</scope>
    <source>
        <strain evidence="15">JTherm</strain>
    </source>
</reference>
<dbReference type="GO" id="GO:0006006">
    <property type="term" value="P:glucose metabolic process"/>
    <property type="evidence" value="ECO:0007669"/>
    <property type="project" value="UniProtKB-KW"/>
</dbReference>
<dbReference type="Proteomes" id="UP000243688">
    <property type="component" value="Unassembled WGS sequence"/>
</dbReference>
<keyword evidence="5" id="KW-0119">Carbohydrate metabolism</keyword>
<dbReference type="AlphaFoldDB" id="A0A2A6DZP5"/>
<evidence type="ECO:0000256" key="2">
    <source>
        <dbReference type="ARBA" id="ARBA00001946"/>
    </source>
</evidence>
<evidence type="ECO:0000259" key="13">
    <source>
        <dbReference type="Pfam" id="PF02879"/>
    </source>
</evidence>
<dbReference type="SUPFAM" id="SSF53738">
    <property type="entry name" value="Phosphoglucomutase, first 3 domains"/>
    <property type="match status" value="3"/>
</dbReference>
<dbReference type="PANTHER" id="PTHR45745">
    <property type="entry name" value="PHOSPHOMANNOMUTASE 45A"/>
    <property type="match status" value="1"/>
</dbReference>
<dbReference type="EMBL" id="MOXJ01000015">
    <property type="protein sequence ID" value="PDO10360.1"/>
    <property type="molecule type" value="Genomic_DNA"/>
</dbReference>
<dbReference type="InterPro" id="IPR036900">
    <property type="entry name" value="A-D-PHexomutase_C_sf"/>
</dbReference>
<keyword evidence="7 10" id="KW-0479">Metal-binding</keyword>
<dbReference type="GO" id="GO:0000287">
    <property type="term" value="F:magnesium ion binding"/>
    <property type="evidence" value="ECO:0007669"/>
    <property type="project" value="InterPro"/>
</dbReference>
<name>A0A2A6DZP5_9BACL</name>
<evidence type="ECO:0000259" key="12">
    <source>
        <dbReference type="Pfam" id="PF02878"/>
    </source>
</evidence>
<feature type="domain" description="Alpha-D-phosphohexomutase alpha/beta/alpha" evidence="13">
    <location>
        <begin position="215"/>
        <end position="318"/>
    </location>
</feature>
<comment type="similarity">
    <text evidence="3 10">Belongs to the phosphohexose mutase family.</text>
</comment>
<evidence type="ECO:0000256" key="7">
    <source>
        <dbReference type="ARBA" id="ARBA00022723"/>
    </source>
</evidence>
<comment type="catalytic activity">
    <reaction evidence="1">
        <text>alpha-D-glucose 1-phosphate = alpha-D-glucose 6-phosphate</text>
        <dbReference type="Rhea" id="RHEA:23536"/>
        <dbReference type="ChEBI" id="CHEBI:58225"/>
        <dbReference type="ChEBI" id="CHEBI:58601"/>
        <dbReference type="EC" id="5.4.2.2"/>
    </reaction>
</comment>
<gene>
    <name evidence="15" type="ORF">BLM47_07470</name>
</gene>
<evidence type="ECO:0000313" key="15">
    <source>
        <dbReference type="EMBL" id="PDO10360.1"/>
    </source>
</evidence>
<dbReference type="GO" id="GO:0004614">
    <property type="term" value="F:phosphoglucomutase activity"/>
    <property type="evidence" value="ECO:0007669"/>
    <property type="project" value="UniProtKB-EC"/>
</dbReference>
<dbReference type="SUPFAM" id="SSF55957">
    <property type="entry name" value="Phosphoglucomutase, C-terminal domain"/>
    <property type="match status" value="1"/>
</dbReference>
<keyword evidence="8 10" id="KW-0460">Magnesium</keyword>
<comment type="cofactor">
    <cofactor evidence="2">
        <name>Mg(2+)</name>
        <dbReference type="ChEBI" id="CHEBI:18420"/>
    </cofactor>
</comment>
<feature type="domain" description="Alpha-D-phosphohexomutase C-terminal" evidence="11">
    <location>
        <begin position="491"/>
        <end position="545"/>
    </location>
</feature>
<dbReference type="InterPro" id="IPR005846">
    <property type="entry name" value="A-D-PHexomutase_a/b/a-III"/>
</dbReference>
<dbReference type="InterPro" id="IPR005845">
    <property type="entry name" value="A-D-PHexomutase_a/b/a-II"/>
</dbReference>
<keyword evidence="5" id="KW-0313">Glucose metabolism</keyword>
<evidence type="ECO:0000256" key="10">
    <source>
        <dbReference type="RuleBase" id="RU004326"/>
    </source>
</evidence>
<dbReference type="Gene3D" id="3.30.310.50">
    <property type="entry name" value="Alpha-D-phosphohexomutase, C-terminal domain"/>
    <property type="match status" value="1"/>
</dbReference>
<organism evidence="15 16">
    <name type="scientific">Candidatus Reconcilbacillus cellulovorans</name>
    <dbReference type="NCBI Taxonomy" id="1906605"/>
    <lineage>
        <taxon>Bacteria</taxon>
        <taxon>Bacillati</taxon>
        <taxon>Bacillota</taxon>
        <taxon>Bacilli</taxon>
        <taxon>Bacillales</taxon>
        <taxon>Paenibacillaceae</taxon>
        <taxon>Candidatus Reconcilbacillus</taxon>
    </lineage>
</organism>
<evidence type="ECO:0000256" key="6">
    <source>
        <dbReference type="ARBA" id="ARBA00022553"/>
    </source>
</evidence>
<evidence type="ECO:0000256" key="5">
    <source>
        <dbReference type="ARBA" id="ARBA00022526"/>
    </source>
</evidence>
<evidence type="ECO:0000259" key="11">
    <source>
        <dbReference type="Pfam" id="PF00408"/>
    </source>
</evidence>
<evidence type="ECO:0000256" key="8">
    <source>
        <dbReference type="ARBA" id="ARBA00022842"/>
    </source>
</evidence>
<feature type="domain" description="Alpha-D-phosphohexomutase alpha/beta/alpha" evidence="12">
    <location>
        <begin position="48"/>
        <end position="185"/>
    </location>
</feature>
<dbReference type="InterPro" id="IPR005843">
    <property type="entry name" value="A-D-PHexomutase_C"/>
</dbReference>
<dbReference type="Pfam" id="PF02879">
    <property type="entry name" value="PGM_PMM_II"/>
    <property type="match status" value="1"/>
</dbReference>
<protein>
    <recommendedName>
        <fullName evidence="4">phosphoglucomutase (alpha-D-glucose-1,6-bisphosphate-dependent)</fullName>
        <ecNumber evidence="4">5.4.2.2</ecNumber>
    </recommendedName>
</protein>
<evidence type="ECO:0000313" key="16">
    <source>
        <dbReference type="Proteomes" id="UP000243688"/>
    </source>
</evidence>
<dbReference type="PROSITE" id="PS00710">
    <property type="entry name" value="PGM_PMM"/>
    <property type="match status" value="1"/>
</dbReference>
<dbReference type="GO" id="GO:0006166">
    <property type="term" value="P:purine ribonucleoside salvage"/>
    <property type="evidence" value="ECO:0007669"/>
    <property type="project" value="TreeGrafter"/>
</dbReference>
<proteinExistence type="inferred from homology"/>
<dbReference type="CDD" id="cd05799">
    <property type="entry name" value="PGM2"/>
    <property type="match status" value="1"/>
</dbReference>
<accession>A0A2A6DZP5</accession>
<dbReference type="GO" id="GO:0008973">
    <property type="term" value="F:phosphopentomutase activity"/>
    <property type="evidence" value="ECO:0007669"/>
    <property type="project" value="TreeGrafter"/>
</dbReference>
<dbReference type="Pfam" id="PF02880">
    <property type="entry name" value="PGM_PMM_III"/>
    <property type="match status" value="1"/>
</dbReference>
<dbReference type="EC" id="5.4.2.2" evidence="4"/>